<dbReference type="EMBL" id="LR134162">
    <property type="protein sequence ID" value="VEA99371.1"/>
    <property type="molecule type" value="Genomic_DNA"/>
</dbReference>
<reference evidence="1 2" key="1">
    <citation type="submission" date="2018-12" db="EMBL/GenBank/DDBJ databases">
        <authorList>
            <consortium name="Pathogen Informatics"/>
        </authorList>
    </citation>
    <scope>NUCLEOTIDE SEQUENCE [LARGE SCALE GENOMIC DNA]</scope>
    <source>
        <strain evidence="1 2">NCTC13635</strain>
    </source>
</reference>
<evidence type="ECO:0000313" key="2">
    <source>
        <dbReference type="Proteomes" id="UP000282433"/>
    </source>
</evidence>
<dbReference type="Proteomes" id="UP000282433">
    <property type="component" value="Chromosome"/>
</dbReference>
<name>A0A3S5DGX3_KLEPN</name>
<accession>A0A3S5DGX3</accession>
<organism evidence="1 2">
    <name type="scientific">Klebsiella pneumoniae</name>
    <dbReference type="NCBI Taxonomy" id="573"/>
    <lineage>
        <taxon>Bacteria</taxon>
        <taxon>Pseudomonadati</taxon>
        <taxon>Pseudomonadota</taxon>
        <taxon>Gammaproteobacteria</taxon>
        <taxon>Enterobacterales</taxon>
        <taxon>Enterobacteriaceae</taxon>
        <taxon>Klebsiella/Raoultella group</taxon>
        <taxon>Klebsiella</taxon>
        <taxon>Klebsiella pneumoniae complex</taxon>
    </lineage>
</organism>
<protein>
    <submittedName>
        <fullName evidence="1">Gifsy-2 prophage protein</fullName>
    </submittedName>
</protein>
<evidence type="ECO:0000313" key="1">
    <source>
        <dbReference type="EMBL" id="VEA99371.1"/>
    </source>
</evidence>
<dbReference type="AlphaFoldDB" id="A0A3S5DGX3"/>
<sequence length="45" mass="4958">MTVGPLVLAPEAAREWMRQDVTSAEAAEIFQHREPSPPTILPGTR</sequence>
<gene>
    <name evidence="1" type="primary">yedK_2</name>
    <name evidence="1" type="ORF">NCTC13635_00504</name>
</gene>
<proteinExistence type="predicted"/>